<evidence type="ECO:0000256" key="6">
    <source>
        <dbReference type="ARBA" id="ARBA00023033"/>
    </source>
</evidence>
<dbReference type="InterPro" id="IPR036396">
    <property type="entry name" value="Cyt_P450_sf"/>
</dbReference>
<dbReference type="Pfam" id="PF00067">
    <property type="entry name" value="p450"/>
    <property type="match status" value="1"/>
</dbReference>
<dbReference type="GO" id="GO:0008395">
    <property type="term" value="F:steroid hydroxylase activity"/>
    <property type="evidence" value="ECO:0007669"/>
    <property type="project" value="TreeGrafter"/>
</dbReference>
<dbReference type="RefSeq" id="WP_125050881.1">
    <property type="nucleotide sequence ID" value="NZ_BHZD01000001.1"/>
</dbReference>
<dbReference type="InterPro" id="IPR001128">
    <property type="entry name" value="Cyt_P450"/>
</dbReference>
<dbReference type="GO" id="GO:0020037">
    <property type="term" value="F:heme binding"/>
    <property type="evidence" value="ECO:0007669"/>
    <property type="project" value="InterPro"/>
</dbReference>
<dbReference type="CDD" id="cd11033">
    <property type="entry name" value="CYP142-like"/>
    <property type="match status" value="1"/>
</dbReference>
<dbReference type="GO" id="GO:0036199">
    <property type="term" value="F:cholest-4-en-3-one 26-monooxygenase activity"/>
    <property type="evidence" value="ECO:0007669"/>
    <property type="project" value="TreeGrafter"/>
</dbReference>
<evidence type="ECO:0000256" key="5">
    <source>
        <dbReference type="ARBA" id="ARBA00023004"/>
    </source>
</evidence>
<dbReference type="Proteomes" id="UP000286746">
    <property type="component" value="Unassembled WGS sequence"/>
</dbReference>
<dbReference type="FunFam" id="1.10.630.10:FF:000018">
    <property type="entry name" value="Cytochrome P450 monooxygenase"/>
    <property type="match status" value="1"/>
</dbReference>
<dbReference type="PANTHER" id="PTHR46696">
    <property type="entry name" value="P450, PUTATIVE (EUROFUNG)-RELATED"/>
    <property type="match status" value="1"/>
</dbReference>
<evidence type="ECO:0000256" key="4">
    <source>
        <dbReference type="ARBA" id="ARBA00023002"/>
    </source>
</evidence>
<accession>A0A401VU46</accession>
<sequence length="426" mass="46792">MTGAPSTTTGTPFTGVFWAARAAEQEQVFRELRRRPPSWHPLVAEAGVLSAKEGDGFWAVVRHADILEVSRDPAAFCSGRGMLLDDFPPEILQATQSFIAMDDPRHAQLRRLVVAAFTPRRLAAVREQIAAQARQIVDGLLATGDCDFVAQVSRRLPVWTIAEMMGVPASLHDELAAAADVPLSVHEESVHRGRDPMRVVAEAVEFVTGIGTGLARARRRRPADDLMTSLVQTEIDGARLTDREIGAFFNLLVTAGFDTTRNTISHTALALTAHPRQRELLRADFPGLAKTAVEEFVRWATPVLTFRRTATRDVELGGARIAEGDKVVLFYLSGNRDERVFTDPRAFDVRRSPNPHVGFGGGGPHHCLGAVVARTQLTELFGELLRRVPDFEVGDASYLHSNFVHGITRLPCALPRGHRNRTGAER</sequence>
<name>A0A401VU46_STREY</name>
<comment type="similarity">
    <text evidence="1">Belongs to the cytochrome P450 family.</text>
</comment>
<keyword evidence="3" id="KW-0479">Metal-binding</keyword>
<dbReference type="InterPro" id="IPR002397">
    <property type="entry name" value="Cyt_P450_B"/>
</dbReference>
<evidence type="ECO:0000313" key="8">
    <source>
        <dbReference type="Proteomes" id="UP000286746"/>
    </source>
</evidence>
<dbReference type="Gene3D" id="1.10.630.10">
    <property type="entry name" value="Cytochrome P450"/>
    <property type="match status" value="1"/>
</dbReference>
<dbReference type="PANTHER" id="PTHR46696:SF4">
    <property type="entry name" value="BIOTIN BIOSYNTHESIS CYTOCHROME P450"/>
    <property type="match status" value="1"/>
</dbReference>
<keyword evidence="5" id="KW-0408">Iron</keyword>
<proteinExistence type="inferred from homology"/>
<organism evidence="7 8">
    <name type="scientific">Streptomyces paromomycinus</name>
    <name type="common">Streptomyces rimosus subsp. paromomycinus</name>
    <dbReference type="NCBI Taxonomy" id="92743"/>
    <lineage>
        <taxon>Bacteria</taxon>
        <taxon>Bacillati</taxon>
        <taxon>Actinomycetota</taxon>
        <taxon>Actinomycetes</taxon>
        <taxon>Kitasatosporales</taxon>
        <taxon>Streptomycetaceae</taxon>
        <taxon>Streptomyces</taxon>
    </lineage>
</organism>
<gene>
    <name evidence="7" type="ORF">GKJPGBOP_00191</name>
</gene>
<evidence type="ECO:0000256" key="3">
    <source>
        <dbReference type="ARBA" id="ARBA00022723"/>
    </source>
</evidence>
<dbReference type="PRINTS" id="PR00359">
    <property type="entry name" value="BP450"/>
</dbReference>
<dbReference type="SUPFAM" id="SSF48264">
    <property type="entry name" value="Cytochrome P450"/>
    <property type="match status" value="1"/>
</dbReference>
<dbReference type="EMBL" id="BHZD01000001">
    <property type="protein sequence ID" value="GCD40539.1"/>
    <property type="molecule type" value="Genomic_DNA"/>
</dbReference>
<evidence type="ECO:0000313" key="7">
    <source>
        <dbReference type="EMBL" id="GCD40539.1"/>
    </source>
</evidence>
<evidence type="ECO:0000256" key="2">
    <source>
        <dbReference type="ARBA" id="ARBA00022617"/>
    </source>
</evidence>
<comment type="caution">
    <text evidence="7">The sequence shown here is derived from an EMBL/GenBank/DDBJ whole genome shotgun (WGS) entry which is preliminary data.</text>
</comment>
<protein>
    <submittedName>
        <fullName evidence="7">Cytochrome P450</fullName>
    </submittedName>
</protein>
<reference evidence="7 8" key="1">
    <citation type="submission" date="2018-11" db="EMBL/GenBank/DDBJ databases">
        <title>Whole genome sequence of Streptomyces paromomycinus NBRC 15454(T).</title>
        <authorList>
            <person name="Komaki H."/>
            <person name="Tamura T."/>
        </authorList>
    </citation>
    <scope>NUCLEOTIDE SEQUENCE [LARGE SCALE GENOMIC DNA]</scope>
    <source>
        <strain evidence="7 8">NBRC 15454</strain>
    </source>
</reference>
<keyword evidence="4" id="KW-0560">Oxidoreductase</keyword>
<keyword evidence="2" id="KW-0349">Heme</keyword>
<dbReference type="AlphaFoldDB" id="A0A401VU46"/>
<keyword evidence="8" id="KW-1185">Reference proteome</keyword>
<evidence type="ECO:0000256" key="1">
    <source>
        <dbReference type="ARBA" id="ARBA00010617"/>
    </source>
</evidence>
<dbReference type="GO" id="GO:0005506">
    <property type="term" value="F:iron ion binding"/>
    <property type="evidence" value="ECO:0007669"/>
    <property type="project" value="InterPro"/>
</dbReference>
<keyword evidence="6" id="KW-0503">Monooxygenase</keyword>
<dbReference type="GO" id="GO:0006707">
    <property type="term" value="P:cholesterol catabolic process"/>
    <property type="evidence" value="ECO:0007669"/>
    <property type="project" value="TreeGrafter"/>
</dbReference>